<keyword evidence="2" id="KW-1185">Reference proteome</keyword>
<protein>
    <submittedName>
        <fullName evidence="1">Uncharacterized protein</fullName>
    </submittedName>
</protein>
<name>A0A7L6B1Y6_9ACTN</name>
<reference evidence="2" key="1">
    <citation type="submission" date="2020-07" db="EMBL/GenBank/DDBJ databases">
        <title>A new Micromonospora strain with potent antibiotic activity isolated from the microbiome of a mid-Atlantic deep-sea sponge.</title>
        <authorList>
            <person name="Back C.R."/>
            <person name="Stennett H.L."/>
            <person name="Williams S.E."/>
            <person name="Wang L."/>
            <person name="Ojeda Gomez J."/>
            <person name="Abdulle O.M."/>
            <person name="Duffy T."/>
            <person name="Hendry K.R."/>
            <person name="Powell D."/>
            <person name="Stach J.E."/>
            <person name="Essex-Lopresti A.E."/>
            <person name="Willis C.L."/>
            <person name="Curnow P."/>
            <person name="Race P.R."/>
        </authorList>
    </citation>
    <scope>NUCLEOTIDE SEQUENCE [LARGE SCALE GENOMIC DNA]</scope>
    <source>
        <strain evidence="2">28ISP2-46</strain>
    </source>
</reference>
<evidence type="ECO:0000313" key="1">
    <source>
        <dbReference type="EMBL" id="QLQ35765.1"/>
    </source>
</evidence>
<dbReference type="AlphaFoldDB" id="A0A7L6B1Y6"/>
<evidence type="ECO:0000313" key="2">
    <source>
        <dbReference type="Proteomes" id="UP000510844"/>
    </source>
</evidence>
<organism evidence="1 2">
    <name type="scientific">Micromonospora robiginosa</name>
    <dbReference type="NCBI Taxonomy" id="2749844"/>
    <lineage>
        <taxon>Bacteria</taxon>
        <taxon>Bacillati</taxon>
        <taxon>Actinomycetota</taxon>
        <taxon>Actinomycetes</taxon>
        <taxon>Micromonosporales</taxon>
        <taxon>Micromonosporaceae</taxon>
        <taxon>Micromonospora</taxon>
    </lineage>
</organism>
<sequence>MATFEGWLDAYEVVYRTLPAASNLQCPNCGHRTLRIVFTGPTGADYGYVSFWCDTCLEGIHLSRAPVPAGVTARSLDAPAEERNRGIPNYRLVT</sequence>
<accession>A0A7L6B1Y6</accession>
<dbReference type="RefSeq" id="WP_181568293.1">
    <property type="nucleotide sequence ID" value="NZ_CP059322.2"/>
</dbReference>
<dbReference type="KEGG" id="mfeu:H1D33_20685"/>
<proteinExistence type="predicted"/>
<gene>
    <name evidence="1" type="ORF">H1D33_20685</name>
</gene>
<dbReference type="EMBL" id="CP059322">
    <property type="protein sequence ID" value="QLQ35765.1"/>
    <property type="molecule type" value="Genomic_DNA"/>
</dbReference>
<reference evidence="1 2" key="2">
    <citation type="journal article" date="2021" name="Mar. Drugs">
        <title>A New Micromonospora Strain with Antibiotic Activity Isolated from the Microbiome of a Mid-Atlantic Deep-Sea Sponge.</title>
        <authorList>
            <person name="Back C.R."/>
            <person name="Stennett H.L."/>
            <person name="Williams S.E."/>
            <person name="Wang L."/>
            <person name="Ojeda Gomez J."/>
            <person name="Abdulle O.M."/>
            <person name="Duffy T."/>
            <person name="Neal C."/>
            <person name="Mantell J."/>
            <person name="Jepson M.A."/>
            <person name="Hendry K.R."/>
            <person name="Powell D."/>
            <person name="Stach J.E.M."/>
            <person name="Essex-Lopresti A.E."/>
            <person name="Willis C.L."/>
            <person name="Curnow P."/>
            <person name="Race P.R."/>
        </authorList>
    </citation>
    <scope>NUCLEOTIDE SEQUENCE [LARGE SCALE GENOMIC DNA]</scope>
    <source>
        <strain evidence="1 2">28ISP2-46</strain>
    </source>
</reference>
<dbReference type="Proteomes" id="UP000510844">
    <property type="component" value="Chromosome"/>
</dbReference>